<organism evidence="2 3">
    <name type="scientific">Fusarium zealandicum</name>
    <dbReference type="NCBI Taxonomy" id="1053134"/>
    <lineage>
        <taxon>Eukaryota</taxon>
        <taxon>Fungi</taxon>
        <taxon>Dikarya</taxon>
        <taxon>Ascomycota</taxon>
        <taxon>Pezizomycotina</taxon>
        <taxon>Sordariomycetes</taxon>
        <taxon>Hypocreomycetidae</taxon>
        <taxon>Hypocreales</taxon>
        <taxon>Nectriaceae</taxon>
        <taxon>Fusarium</taxon>
        <taxon>Fusarium staphyleae species complex</taxon>
    </lineage>
</organism>
<gene>
    <name evidence="2" type="ORF">FZEAL_10274</name>
</gene>
<feature type="region of interest" description="Disordered" evidence="1">
    <location>
        <begin position="342"/>
        <end position="362"/>
    </location>
</feature>
<sequence length="362" mass="40018">MQVCGRCKTPTADCICPKDRVHASCRDLSDGHARSIPRACITKAAIDKQGKCFDYGKQPLRRRLGRQVASSRSLDLSSRQPPLKLANSTSKALSASPTSPYHPPDLHLEHLDLFSPTLPAAQSTPGMCVTNNAERICGQTYAHLAQDRSRMTWGAQCKRVILSHIIKNRLTPVATRKNFEKLMRALYLTQHGPDIERCMRSRVERCVVGRIRGMVHGGLINESVHPNRHTEYVWRADADNFLGVDGWCDDWSVAHGESLRALNLRVPAELNLPDQGDDPAEAPIPGVARRDGRKRPCMRPIQVNSNIIMGGNNNKNGSGAGKILSMPMVFFNNKNFRNFTNDADDSAVGSTLAEDSSDDDDD</sequence>
<reference evidence="2" key="1">
    <citation type="journal article" date="2020" name="BMC Genomics">
        <title>Correction to: Identification and distribution of gene clusters required for synthesis of sphingolipid metabolism inhibitors in diverse species of the filamentous fungus Fusarium.</title>
        <authorList>
            <person name="Kim H.S."/>
            <person name="Lohmar J.M."/>
            <person name="Busman M."/>
            <person name="Brown D.W."/>
            <person name="Naumann T.A."/>
            <person name="Divon H.H."/>
            <person name="Lysoe E."/>
            <person name="Uhlig S."/>
            <person name="Proctor R.H."/>
        </authorList>
    </citation>
    <scope>NUCLEOTIDE SEQUENCE</scope>
    <source>
        <strain evidence="2">NRRL 22465</strain>
    </source>
</reference>
<reference evidence="2" key="2">
    <citation type="submission" date="2020-05" db="EMBL/GenBank/DDBJ databases">
        <authorList>
            <person name="Kim H.-S."/>
            <person name="Proctor R.H."/>
            <person name="Brown D.W."/>
        </authorList>
    </citation>
    <scope>NUCLEOTIDE SEQUENCE</scope>
    <source>
        <strain evidence="2">NRRL 22465</strain>
    </source>
</reference>
<evidence type="ECO:0000256" key="1">
    <source>
        <dbReference type="SAM" id="MobiDB-lite"/>
    </source>
</evidence>
<comment type="caution">
    <text evidence="2">The sequence shown here is derived from an EMBL/GenBank/DDBJ whole genome shotgun (WGS) entry which is preliminary data.</text>
</comment>
<dbReference type="Proteomes" id="UP000635477">
    <property type="component" value="Unassembled WGS sequence"/>
</dbReference>
<evidence type="ECO:0000313" key="3">
    <source>
        <dbReference type="Proteomes" id="UP000635477"/>
    </source>
</evidence>
<dbReference type="EMBL" id="JABEYC010001107">
    <property type="protein sequence ID" value="KAF4969148.1"/>
    <property type="molecule type" value="Genomic_DNA"/>
</dbReference>
<feature type="region of interest" description="Disordered" evidence="1">
    <location>
        <begin position="64"/>
        <end position="101"/>
    </location>
</feature>
<proteinExistence type="predicted"/>
<accession>A0A8H4U3M1</accession>
<feature type="region of interest" description="Disordered" evidence="1">
    <location>
        <begin position="273"/>
        <end position="294"/>
    </location>
</feature>
<name>A0A8H4U3M1_9HYPO</name>
<evidence type="ECO:0000313" key="2">
    <source>
        <dbReference type="EMBL" id="KAF4969148.1"/>
    </source>
</evidence>
<feature type="compositionally biased region" description="Polar residues" evidence="1">
    <location>
        <begin position="68"/>
        <end position="99"/>
    </location>
</feature>
<protein>
    <submittedName>
        <fullName evidence="2">Uncharacterized protein</fullName>
    </submittedName>
</protein>
<dbReference type="OrthoDB" id="5106572at2759"/>
<feature type="non-terminal residue" evidence="2">
    <location>
        <position position="362"/>
    </location>
</feature>
<keyword evidence="3" id="KW-1185">Reference proteome</keyword>
<dbReference type="AlphaFoldDB" id="A0A8H4U3M1"/>